<protein>
    <recommendedName>
        <fullName evidence="2">Amidohydrolase-related domain-containing protein</fullName>
    </recommendedName>
</protein>
<dbReference type="PANTHER" id="PTHR43135:SF3">
    <property type="entry name" value="ALPHA-D-RIBOSE 1-METHYLPHOSPHONATE 5-TRIPHOSPHATE DIPHOSPHATASE"/>
    <property type="match status" value="1"/>
</dbReference>
<sequence>MRLKKIAKYTVLIILLFLITGFILMQRDGKKMYGGLTEKVNIKQFNPQKGLIAIKNVSILSEDCNSMISRQTVLINDENIIKIGVDSLINIPNNSIIIDGSGKYLIPGLADMHVHFFQSSNDLLLYIANGITQVRELIGDENHLKWRDEIKKGERIGPNMFVASPRLGSFDRVEGWFMSWSQGYENISNASEAEKKVKEFYKLGYDGLKVYSQLNKESYLAITKFAKELEMPVFGHIPWDVEFSDIWQNGQSSIAHFEELMNAISREFNADRMIGSYKGKEEEFLKFVEKRSESLAKDLIDNNVYVTSTLWLTESFYRQRYELNKILTEVELEYQNPGISEWVSYVPQGLGWLPEVNRYKIDAKMTASEIEDDKIFWQTYGKACGIIANVLSKKGVKIMSGTDANLPAAVPGFSLHSELQSLNDAGMSISQVLNSATNTPANWLKNNSGKIKVGYKADLVLLDKNPLIDIRNTKKINAVLVNGLLYNRVLLDEILSEVKKANNTSRTINIESFN</sequence>
<name>A0A2S7WQV6_9FLAO</name>
<dbReference type="RefSeq" id="WP_105016421.1">
    <property type="nucleotide sequence ID" value="NZ_MSCN01000001.1"/>
</dbReference>
<keyword evidence="4" id="KW-1185">Reference proteome</keyword>
<dbReference type="PANTHER" id="PTHR43135">
    <property type="entry name" value="ALPHA-D-RIBOSE 1-METHYLPHOSPHONATE 5-TRIPHOSPHATE DIPHOSPHATASE"/>
    <property type="match status" value="1"/>
</dbReference>
<keyword evidence="1" id="KW-0812">Transmembrane</keyword>
<dbReference type="InterPro" id="IPR051781">
    <property type="entry name" value="Metallo-dep_Hydrolase"/>
</dbReference>
<dbReference type="InterPro" id="IPR011059">
    <property type="entry name" value="Metal-dep_hydrolase_composite"/>
</dbReference>
<dbReference type="SUPFAM" id="SSF51338">
    <property type="entry name" value="Composite domain of metallo-dependent hydrolases"/>
    <property type="match status" value="1"/>
</dbReference>
<keyword evidence="1" id="KW-1133">Transmembrane helix</keyword>
<dbReference type="Pfam" id="PF01979">
    <property type="entry name" value="Amidohydro_1"/>
    <property type="match status" value="1"/>
</dbReference>
<dbReference type="InterPro" id="IPR006680">
    <property type="entry name" value="Amidohydro-rel"/>
</dbReference>
<evidence type="ECO:0000259" key="2">
    <source>
        <dbReference type="Pfam" id="PF01979"/>
    </source>
</evidence>
<dbReference type="Proteomes" id="UP000238882">
    <property type="component" value="Unassembled WGS sequence"/>
</dbReference>
<evidence type="ECO:0000256" key="1">
    <source>
        <dbReference type="SAM" id="Phobius"/>
    </source>
</evidence>
<dbReference type="GO" id="GO:0016810">
    <property type="term" value="F:hydrolase activity, acting on carbon-nitrogen (but not peptide) bonds"/>
    <property type="evidence" value="ECO:0007669"/>
    <property type="project" value="InterPro"/>
</dbReference>
<organism evidence="3 4">
    <name type="scientific">Polaribacter porphyrae</name>
    <dbReference type="NCBI Taxonomy" id="1137780"/>
    <lineage>
        <taxon>Bacteria</taxon>
        <taxon>Pseudomonadati</taxon>
        <taxon>Bacteroidota</taxon>
        <taxon>Flavobacteriia</taxon>
        <taxon>Flavobacteriales</taxon>
        <taxon>Flavobacteriaceae</taxon>
    </lineage>
</organism>
<gene>
    <name evidence="3" type="ORF">BTO18_11850</name>
</gene>
<keyword evidence="1" id="KW-0472">Membrane</keyword>
<reference evidence="3 4" key="1">
    <citation type="submission" date="2016-12" db="EMBL/GenBank/DDBJ databases">
        <title>Trade-off between light-utilization and light-protection in marine flavobacteria.</title>
        <authorList>
            <person name="Kumagai Y."/>
            <person name="Yoshizawa S."/>
            <person name="Kogure K."/>
            <person name="Iwasaki W."/>
        </authorList>
    </citation>
    <scope>NUCLEOTIDE SEQUENCE [LARGE SCALE GENOMIC DNA]</scope>
    <source>
        <strain evidence="3 4">NBRC 108759</strain>
    </source>
</reference>
<feature type="transmembrane region" description="Helical" evidence="1">
    <location>
        <begin position="6"/>
        <end position="25"/>
    </location>
</feature>
<feature type="domain" description="Amidohydrolase-related" evidence="2">
    <location>
        <begin position="388"/>
        <end position="483"/>
    </location>
</feature>
<dbReference type="Gene3D" id="2.30.40.10">
    <property type="entry name" value="Urease, subunit C, domain 1"/>
    <property type="match status" value="1"/>
</dbReference>
<evidence type="ECO:0000313" key="3">
    <source>
        <dbReference type="EMBL" id="PQJ79826.1"/>
    </source>
</evidence>
<dbReference type="InterPro" id="IPR032466">
    <property type="entry name" value="Metal_Hydrolase"/>
</dbReference>
<dbReference type="EMBL" id="MSCN01000001">
    <property type="protein sequence ID" value="PQJ79826.1"/>
    <property type="molecule type" value="Genomic_DNA"/>
</dbReference>
<evidence type="ECO:0000313" key="4">
    <source>
        <dbReference type="Proteomes" id="UP000238882"/>
    </source>
</evidence>
<dbReference type="AlphaFoldDB" id="A0A2S7WQV6"/>
<accession>A0A2S7WQV6</accession>
<proteinExistence type="predicted"/>
<dbReference type="SUPFAM" id="SSF51556">
    <property type="entry name" value="Metallo-dependent hydrolases"/>
    <property type="match status" value="1"/>
</dbReference>
<comment type="caution">
    <text evidence="3">The sequence shown here is derived from an EMBL/GenBank/DDBJ whole genome shotgun (WGS) entry which is preliminary data.</text>
</comment>
<dbReference type="Gene3D" id="3.20.20.140">
    <property type="entry name" value="Metal-dependent hydrolases"/>
    <property type="match status" value="1"/>
</dbReference>
<dbReference type="OrthoDB" id="9797498at2"/>